<dbReference type="InterPro" id="IPR013103">
    <property type="entry name" value="RVT_2"/>
</dbReference>
<keyword evidence="7" id="KW-1185">Reference proteome</keyword>
<name>A0A9P1DFX7_9DINO</name>
<evidence type="ECO:0000259" key="3">
    <source>
        <dbReference type="PROSITE" id="PS50994"/>
    </source>
</evidence>
<dbReference type="EMBL" id="CAMXCT010004624">
    <property type="protein sequence ID" value="CAI4009759.1"/>
    <property type="molecule type" value="Genomic_DNA"/>
</dbReference>
<protein>
    <submittedName>
        <fullName evidence="6">Retrovirus-related Pol polyprotein from transposon RE1 (Retro element 1) (AtRE1)</fullName>
    </submittedName>
</protein>
<dbReference type="EMBL" id="CAMXCT020004624">
    <property type="protein sequence ID" value="CAL1163134.1"/>
    <property type="molecule type" value="Genomic_DNA"/>
</dbReference>
<feature type="compositionally biased region" description="Acidic residues" evidence="2">
    <location>
        <begin position="177"/>
        <end position="186"/>
    </location>
</feature>
<feature type="region of interest" description="Disordered" evidence="2">
    <location>
        <begin position="862"/>
        <end position="892"/>
    </location>
</feature>
<dbReference type="InterPro" id="IPR036397">
    <property type="entry name" value="RNaseH_sf"/>
</dbReference>
<evidence type="ECO:0000313" key="7">
    <source>
        <dbReference type="Proteomes" id="UP001152797"/>
    </source>
</evidence>
<dbReference type="InterPro" id="IPR001584">
    <property type="entry name" value="Integrase_cat-core"/>
</dbReference>
<dbReference type="Gene3D" id="3.30.420.10">
    <property type="entry name" value="Ribonuclease H-like superfamily/Ribonuclease H"/>
    <property type="match status" value="1"/>
</dbReference>
<evidence type="ECO:0000313" key="6">
    <source>
        <dbReference type="EMBL" id="CAL4797071.1"/>
    </source>
</evidence>
<dbReference type="InterPro" id="IPR012337">
    <property type="entry name" value="RNaseH-like_sf"/>
</dbReference>
<feature type="compositionally biased region" description="Basic and acidic residues" evidence="2">
    <location>
        <begin position="134"/>
        <end position="151"/>
    </location>
</feature>
<dbReference type="SUPFAM" id="SSF53098">
    <property type="entry name" value="Ribonuclease H-like"/>
    <property type="match status" value="1"/>
</dbReference>
<dbReference type="Pfam" id="PF07727">
    <property type="entry name" value="RVT_2"/>
    <property type="match status" value="1"/>
</dbReference>
<accession>A0A9P1DFX7</accession>
<feature type="region of interest" description="Disordered" evidence="2">
    <location>
        <begin position="134"/>
        <end position="192"/>
    </location>
</feature>
<keyword evidence="1" id="KW-0175">Coiled coil</keyword>
<evidence type="ECO:0000313" key="5">
    <source>
        <dbReference type="EMBL" id="CAL1163134.1"/>
    </source>
</evidence>
<proteinExistence type="predicted"/>
<dbReference type="Proteomes" id="UP001152797">
    <property type="component" value="Unassembled WGS sequence"/>
</dbReference>
<reference evidence="4" key="1">
    <citation type="submission" date="2022-10" db="EMBL/GenBank/DDBJ databases">
        <authorList>
            <person name="Chen Y."/>
            <person name="Dougan E. K."/>
            <person name="Chan C."/>
            <person name="Rhodes N."/>
            <person name="Thang M."/>
        </authorList>
    </citation>
    <scope>NUCLEOTIDE SEQUENCE</scope>
</reference>
<feature type="compositionally biased region" description="Acidic residues" evidence="2">
    <location>
        <begin position="866"/>
        <end position="880"/>
    </location>
</feature>
<sequence length="1646" mass="187886">MDQKGIEVPSYDGTPEGLAAYKEAVLQYLMATETHKRYLVGPRLVQRLTGVAKALIRTQTLRDPQWLAHPRGAYTLLGFLEETLERPSLIEANKHVMAFFYQLERKKGETMTEWIARHSERLWEASRALQRVQREHGRLDVPSEKEWKDSRSSYSRTSERNTGGQEVPFRDDGRLEETEDEQTNDDSEQHTWGWNKSSWSWSESGGDWSWKSPEYEPPKTWSFDEKPFIPEFLAGFLLLHRSGLEPSERSNILASIKGQFTTQAVARALREQWSDADVAKRDKAKASAAYLLEEDDEDALYNTVDEQEFSQWGTEQQDAYLAEQQTIDEALEAIKFQKSTLKEARWRQRQIKLGRNFYPPKPYKGGKGDGRPSKGDIKCFRCGGPHYQDKCPQRFKEKSAQIADEESAEIAFTASEFAGQADSLEPDTNNNPEKFQYGIIDSGATASLGSVDALEELMIANIHACGDSKMQVNTAKRPTFKFGNGMRKECLSTINLSIGAGEKRGNMEIHVHDSPGQPVLISRKALAALGAVVDFSENKVIYKAVNPSIVLQLKQAENGRLLMPLTGNLLDGGHKRVFMAMSQCKSKADWKHKLEEAGLMVPKDATIQYMKMIWAEAQQEMKVKNLEGTLESELKALRAAGRKKSVLLDFMKDKGMVINPNSTIALLLASGEKEIYNQYEPTGSEKMNFGKYADHTFEEVSNLHPSYVNWIATTAQESDNMHWRLLRFHRWATQLRSKQKINQAVNPNVKGKASSTGSFSVLSEGEEVTPAAQEIMEAWKKIQEQRDQLEAQAQELQKQKCDLDQEILANTKDRKTRAIEVADFARSFNVQVHWELAERCEAWKLAEIEEIVHLLNKEVETALPAEESEDADMPEDEQMEDVAMPPETDEEKREREEIEKKIAKYHVLLVVDEGSRFRIAKVISSGEGNQATWEDMKEVLEENWFSIFGIPKVMKVDPAGPWMSQAAIDYMDERHIEYISIPAEAHWTIGIVENTIKTFKGILTKLIEEFPNRSVDELVARAVWTGNNMDMIDGYTPAQRVFGRAPDDFGRFFKDQAEVPLHPSLERKRENQTKDLSAFFAAEENRKGVEIEWELPSSRRGIKKFINNPEAYVCTQLKRKQVEVREKQLTPSEALEFHKAKETEVKNFIASGCFELAKGRQLFWQLCSWKRFRLKKGDISGAFLQGDDMEEELWCRPVKEITDALGLPEHTPMLMRKAAYGLVQAPLQWFYTINNFLGNLGYKQLQTEPCCWVWVDTEGQVRSIVHSHVDDLMFGGKEDDSIHLGLLEQLQARFKWGSWEDRYFVQCGIEVVQNEDYSIDLKQSNFINDIEEIYLTRDRSRQTGQPVTETEKTKLRGALGSLAWVCGQTCFPYAVDTNFLVTTIPVATVEDILHTNKIIREVKKLKDVAYRIHNFPEHEELELFCWADAAWANRPNGTDSTEGIFVGMSTSRLRHGFEENVSPIHWRSGKIERTCRSPACAEVMGCLDGEDELTFLRLLWTEMQGYTINTRKIDESIQYTKGMLITDARNLFDKLIRPTATVKGAEKRSSIEALSLRENLERGTADIHWVNSGAMIANSLTKTKEKGQLMLYLASGFRWKIVFDENFVSERKRKQAGCDAFETMRAQTHTKQGEGRIWDSMSVPGK</sequence>
<reference evidence="5" key="2">
    <citation type="submission" date="2024-04" db="EMBL/GenBank/DDBJ databases">
        <authorList>
            <person name="Chen Y."/>
            <person name="Shah S."/>
            <person name="Dougan E. K."/>
            <person name="Thang M."/>
            <person name="Chan C."/>
        </authorList>
    </citation>
    <scope>NUCLEOTIDE SEQUENCE [LARGE SCALE GENOMIC DNA]</scope>
</reference>
<evidence type="ECO:0000313" key="4">
    <source>
        <dbReference type="EMBL" id="CAI4009759.1"/>
    </source>
</evidence>
<evidence type="ECO:0000256" key="1">
    <source>
        <dbReference type="SAM" id="Coils"/>
    </source>
</evidence>
<dbReference type="OrthoDB" id="448915at2759"/>
<dbReference type="PROSITE" id="PS50994">
    <property type="entry name" value="INTEGRASE"/>
    <property type="match status" value="1"/>
</dbReference>
<feature type="coiled-coil region" evidence="1">
    <location>
        <begin position="772"/>
        <end position="806"/>
    </location>
</feature>
<organism evidence="4">
    <name type="scientific">Cladocopium goreaui</name>
    <dbReference type="NCBI Taxonomy" id="2562237"/>
    <lineage>
        <taxon>Eukaryota</taxon>
        <taxon>Sar</taxon>
        <taxon>Alveolata</taxon>
        <taxon>Dinophyceae</taxon>
        <taxon>Suessiales</taxon>
        <taxon>Symbiodiniaceae</taxon>
        <taxon>Cladocopium</taxon>
    </lineage>
</organism>
<feature type="domain" description="Integrase catalytic" evidence="3">
    <location>
        <begin position="870"/>
        <end position="1045"/>
    </location>
</feature>
<feature type="compositionally biased region" description="Polar residues" evidence="2">
    <location>
        <begin position="152"/>
        <end position="164"/>
    </location>
</feature>
<evidence type="ECO:0000256" key="2">
    <source>
        <dbReference type="SAM" id="MobiDB-lite"/>
    </source>
</evidence>
<dbReference type="GO" id="GO:0003676">
    <property type="term" value="F:nucleic acid binding"/>
    <property type="evidence" value="ECO:0007669"/>
    <property type="project" value="InterPro"/>
</dbReference>
<dbReference type="EMBL" id="CAMXCT030004624">
    <property type="protein sequence ID" value="CAL4797071.1"/>
    <property type="molecule type" value="Genomic_DNA"/>
</dbReference>
<comment type="caution">
    <text evidence="4">The sequence shown here is derived from an EMBL/GenBank/DDBJ whole genome shotgun (WGS) entry which is preliminary data.</text>
</comment>
<dbReference type="GO" id="GO:0015074">
    <property type="term" value="P:DNA integration"/>
    <property type="evidence" value="ECO:0007669"/>
    <property type="project" value="InterPro"/>
</dbReference>
<gene>
    <name evidence="4" type="ORF">C1SCF055_LOCUS35094</name>
</gene>